<keyword evidence="4" id="KW-0808">Transferase</keyword>
<dbReference type="Gene3D" id="3.40.50.12580">
    <property type="match status" value="1"/>
</dbReference>
<evidence type="ECO:0000313" key="9">
    <source>
        <dbReference type="Proteomes" id="UP001382727"/>
    </source>
</evidence>
<evidence type="ECO:0000313" key="8">
    <source>
        <dbReference type="EMBL" id="WXB76663.1"/>
    </source>
</evidence>
<dbReference type="Pfam" id="PF00534">
    <property type="entry name" value="Glycos_transf_1"/>
    <property type="match status" value="1"/>
</dbReference>
<comment type="subcellular location">
    <subcellularLocation>
        <location evidence="1">Cell membrane</location>
        <topology evidence="1">Peripheral membrane protein</topology>
    </subcellularLocation>
</comment>
<dbReference type="EMBL" id="CP144913">
    <property type="protein sequence ID" value="WXB76663.1"/>
    <property type="molecule type" value="Genomic_DNA"/>
</dbReference>
<dbReference type="InterPro" id="IPR043149">
    <property type="entry name" value="TagF_N"/>
</dbReference>
<name>A0ABZ2MI16_9MICO</name>
<dbReference type="InterPro" id="IPR051612">
    <property type="entry name" value="Teichoic_Acid_Biosynth"/>
</dbReference>
<dbReference type="SUPFAM" id="SSF53756">
    <property type="entry name" value="UDP-Glycosyltransferase/glycogen phosphorylase"/>
    <property type="match status" value="2"/>
</dbReference>
<organism evidence="8 9">
    <name type="scientific">Janibacter alittae</name>
    <dbReference type="NCBI Taxonomy" id="3115209"/>
    <lineage>
        <taxon>Bacteria</taxon>
        <taxon>Bacillati</taxon>
        <taxon>Actinomycetota</taxon>
        <taxon>Actinomycetes</taxon>
        <taxon>Micrococcales</taxon>
        <taxon>Intrasporangiaceae</taxon>
        <taxon>Janibacter</taxon>
    </lineage>
</organism>
<evidence type="ECO:0000256" key="6">
    <source>
        <dbReference type="ARBA" id="ARBA00023136"/>
    </source>
</evidence>
<dbReference type="RefSeq" id="WP_338749859.1">
    <property type="nucleotide sequence ID" value="NZ_CP144913.1"/>
</dbReference>
<dbReference type="InterPro" id="IPR043148">
    <property type="entry name" value="TagF_C"/>
</dbReference>
<dbReference type="Proteomes" id="UP001382727">
    <property type="component" value="Chromosome"/>
</dbReference>
<evidence type="ECO:0000256" key="5">
    <source>
        <dbReference type="ARBA" id="ARBA00022944"/>
    </source>
</evidence>
<evidence type="ECO:0000256" key="2">
    <source>
        <dbReference type="ARBA" id="ARBA00010488"/>
    </source>
</evidence>
<dbReference type="Gene3D" id="3.40.50.11820">
    <property type="match status" value="1"/>
</dbReference>
<evidence type="ECO:0000256" key="3">
    <source>
        <dbReference type="ARBA" id="ARBA00022475"/>
    </source>
</evidence>
<feature type="domain" description="Glycosyl transferase family 1" evidence="7">
    <location>
        <begin position="661"/>
        <end position="802"/>
    </location>
</feature>
<dbReference type="InterPro" id="IPR007554">
    <property type="entry name" value="Glycerophosphate_synth"/>
</dbReference>
<keyword evidence="6" id="KW-0472">Membrane</keyword>
<evidence type="ECO:0000256" key="1">
    <source>
        <dbReference type="ARBA" id="ARBA00004202"/>
    </source>
</evidence>
<dbReference type="PANTHER" id="PTHR37316">
    <property type="entry name" value="TEICHOIC ACID GLYCEROL-PHOSPHATE PRIMASE"/>
    <property type="match status" value="1"/>
</dbReference>
<reference evidence="8 9" key="1">
    <citation type="submission" date="2024-02" db="EMBL/GenBank/DDBJ databases">
        <title>Janibacter sp. nov., isolated from gut of marine sandworm.</title>
        <authorList>
            <person name="Kim B."/>
            <person name="Jun M.O."/>
            <person name="Shin N.-R."/>
        </authorList>
    </citation>
    <scope>NUCLEOTIDE SEQUENCE [LARGE SCALE GENOMIC DNA]</scope>
    <source>
        <strain evidence="8 9">A1S7</strain>
    </source>
</reference>
<dbReference type="Gene3D" id="3.40.50.2000">
    <property type="entry name" value="Glycogen Phosphorylase B"/>
    <property type="match status" value="2"/>
</dbReference>
<protein>
    <submittedName>
        <fullName evidence="8">Glycosyltransferase</fullName>
    </submittedName>
</protein>
<keyword evidence="9" id="KW-1185">Reference proteome</keyword>
<dbReference type="InterPro" id="IPR001296">
    <property type="entry name" value="Glyco_trans_1"/>
</dbReference>
<evidence type="ECO:0000259" key="7">
    <source>
        <dbReference type="Pfam" id="PF00534"/>
    </source>
</evidence>
<proteinExistence type="inferred from homology"/>
<keyword evidence="3" id="KW-1003">Cell membrane</keyword>
<evidence type="ECO:0000256" key="4">
    <source>
        <dbReference type="ARBA" id="ARBA00022679"/>
    </source>
</evidence>
<dbReference type="PANTHER" id="PTHR37316:SF3">
    <property type="entry name" value="TEICHOIC ACID GLYCEROL-PHOSPHATE TRANSFERASE"/>
    <property type="match status" value="1"/>
</dbReference>
<comment type="similarity">
    <text evidence="2">Belongs to the CDP-glycerol glycerophosphotransferase family.</text>
</comment>
<dbReference type="CDD" id="cd03811">
    <property type="entry name" value="GT4_GT28_WabH-like"/>
    <property type="match status" value="1"/>
</dbReference>
<gene>
    <name evidence="8" type="ORF">V1351_00980</name>
</gene>
<accession>A0ABZ2MI16</accession>
<keyword evidence="5" id="KW-0777">Teichoic acid biosynthesis</keyword>
<sequence length="845" mass="92667">MARMRRSLSVLRRARRIPRAQWVAHWRTRPVEHDTVFYESTFGAGLVDSPYAIFRHLVGAPDLDHLRHVWVVADDLRRRRAREHLRALGLDGRRVHLVGYRTPAYFRHLATAGYLVNNSTFPGEFGKRSGQVYVNTWHGTPLKSMGYDTPGGALGAGNVIRNFLAADHLLSSGPYMTDTMYRGAYRLEGIAPGSVLEVGTPRTDVQVDATDERRRGVRDQLRTRGVALDGRRVVLVAPTWRGEAFADPRLDTDSVVGLVASLREVLGDDWQVLVKAHPVVHAQARDLPSLRAVLVPPDVPANEVLAITDHLVTDYSSILFDALADPGLPITFHVPDRAAYEQLRPLYLPVEELPGNLCATPEATAADVAEGGGRADRRRAWAERYAPFDDGHAAERVVDVVWRGRPPAVGRRVRLAERTHQGRRVPRLLIHGGSLQRNGVTSSLIALLGRLDLDRLDVSVAWGPARRAAPEAFAEAIDDRIRLLPKVGGLNGAKRVVWSRHLLQRLGADHRVVPMTALVRLLREEWVRCFGEVEFDHVIDFGGYSPYWALLMSRGVAPGNVRTHSIWLHNDLAAEVASTAEHGRTRAHHLAQVFGLYDRYDRLVSVSDSLSRVNERSLARYAGDASFRSARNVVDDARVRSLARADLEGLGLADEVVAALRDEDAVCFVTAGRLTHEKNQARLIRAAAAVRADGHDVTVVIMGSGPLEGELRALTVELGVQRSVFLAGQVANPFPVVAAADYFALTSEHEGLPMVILEALALETPVLTTAFSSVEGVVPQGCGVVVPRDDDAVRHAMMELVSARPAFTALDVDAYNATALDEFAAAVGLEEDTRAPAGPRPTGHT</sequence>
<dbReference type="Pfam" id="PF04464">
    <property type="entry name" value="Glyphos_transf"/>
    <property type="match status" value="1"/>
</dbReference>